<sequence>MLVTGAEGQLGLDLVSFLKLSNYNVLGMGKSELDITNEDEVNRLVALIMPDIIIHCAAYTYVDKAESEQDLAFLINGIGTRNIAIAAENINAKLVYLSTDYVFDGSSPTPYHEFSPVSPINVYGSSKLAGEHFVRDFHSKFFIVRTSWIFGVHGNNFVKTMLKLSKRTEPLTVVHDQTGCPTYTVDLVNCIAQLMETSKYGVYHVSNAGSCSWFVFAKEIFQQSNIQTTLKSCTTEEFPRPARRPRNSVMDHMGLRINQFTAMPHWKDALNRCLLQINTGDMGTG</sequence>
<evidence type="ECO:0000256" key="2">
    <source>
        <dbReference type="RuleBase" id="RU364082"/>
    </source>
</evidence>
<dbReference type="CDD" id="cd05254">
    <property type="entry name" value="dTDP_HR_like_SDR_e"/>
    <property type="match status" value="1"/>
</dbReference>
<dbReference type="Proteomes" id="UP001623041">
    <property type="component" value="Unassembled WGS sequence"/>
</dbReference>
<dbReference type="GO" id="GO:0008831">
    <property type="term" value="F:dTDP-4-dehydrorhamnose reductase activity"/>
    <property type="evidence" value="ECO:0007669"/>
    <property type="project" value="UniProtKB-EC"/>
</dbReference>
<dbReference type="Gene3D" id="3.90.25.10">
    <property type="entry name" value="UDP-galactose 4-epimerase, domain 1"/>
    <property type="match status" value="1"/>
</dbReference>
<comment type="caution">
    <text evidence="4">The sequence shown here is derived from an EMBL/GenBank/DDBJ whole genome shotgun (WGS) entry which is preliminary data.</text>
</comment>
<dbReference type="EC" id="1.1.1.133" evidence="2"/>
<comment type="function">
    <text evidence="2">Catalyzes the reduction of dTDP-6-deoxy-L-lyxo-4-hexulose to yield dTDP-L-rhamnose.</text>
</comment>
<dbReference type="Gene3D" id="3.40.50.720">
    <property type="entry name" value="NAD(P)-binding Rossmann-like Domain"/>
    <property type="match status" value="1"/>
</dbReference>
<gene>
    <name evidence="4" type="primary">rfbD</name>
    <name evidence="4" type="ORF">ACJEBI_25325</name>
</gene>
<dbReference type="PANTHER" id="PTHR10491">
    <property type="entry name" value="DTDP-4-DEHYDRORHAMNOSE REDUCTASE"/>
    <property type="match status" value="1"/>
</dbReference>
<dbReference type="RefSeq" id="WP_406583242.1">
    <property type="nucleotide sequence ID" value="NZ_JBJHQH010000027.1"/>
</dbReference>
<accession>A0ABW8RML8</accession>
<dbReference type="InterPro" id="IPR029903">
    <property type="entry name" value="RmlD-like-bd"/>
</dbReference>
<dbReference type="NCBIfam" id="TIGR01214">
    <property type="entry name" value="rmlD"/>
    <property type="match status" value="1"/>
</dbReference>
<evidence type="ECO:0000256" key="1">
    <source>
        <dbReference type="ARBA" id="ARBA00010944"/>
    </source>
</evidence>
<name>A0ABW8RML8_9BACI</name>
<proteinExistence type="inferred from homology"/>
<dbReference type="PANTHER" id="PTHR10491:SF4">
    <property type="entry name" value="METHIONINE ADENOSYLTRANSFERASE 2 SUBUNIT BETA"/>
    <property type="match status" value="1"/>
</dbReference>
<evidence type="ECO:0000313" key="5">
    <source>
        <dbReference type="Proteomes" id="UP001623041"/>
    </source>
</evidence>
<feature type="domain" description="RmlD-like substrate binding" evidence="3">
    <location>
        <begin position="2"/>
        <end position="276"/>
    </location>
</feature>
<evidence type="ECO:0000259" key="3">
    <source>
        <dbReference type="Pfam" id="PF04321"/>
    </source>
</evidence>
<dbReference type="SUPFAM" id="SSF51735">
    <property type="entry name" value="NAD(P)-binding Rossmann-fold domains"/>
    <property type="match status" value="1"/>
</dbReference>
<keyword evidence="2 4" id="KW-0560">Oxidoreductase</keyword>
<keyword evidence="2" id="KW-0521">NADP</keyword>
<reference evidence="4 5" key="1">
    <citation type="submission" date="2024-11" db="EMBL/GenBank/DDBJ databases">
        <authorList>
            <person name="Lucas J.A."/>
        </authorList>
    </citation>
    <scope>NUCLEOTIDE SEQUENCE [LARGE SCALE GENOMIC DNA]</scope>
    <source>
        <strain evidence="4 5">Z 5.4</strain>
    </source>
</reference>
<comment type="similarity">
    <text evidence="1 2">Belongs to the dTDP-4-dehydrorhamnose reductase family.</text>
</comment>
<dbReference type="InterPro" id="IPR005913">
    <property type="entry name" value="dTDP_dehydrorham_reduct"/>
</dbReference>
<dbReference type="InterPro" id="IPR036291">
    <property type="entry name" value="NAD(P)-bd_dom_sf"/>
</dbReference>
<protein>
    <recommendedName>
        <fullName evidence="2">dTDP-4-dehydrorhamnose reductase</fullName>
        <ecNumber evidence="2">1.1.1.133</ecNumber>
    </recommendedName>
</protein>
<dbReference type="EMBL" id="JBJHQH010000027">
    <property type="protein sequence ID" value="MFK9094783.1"/>
    <property type="molecule type" value="Genomic_DNA"/>
</dbReference>
<organism evidence="4 5">
    <name type="scientific">Bacillus salipaludis</name>
    <dbReference type="NCBI Taxonomy" id="2547811"/>
    <lineage>
        <taxon>Bacteria</taxon>
        <taxon>Bacillati</taxon>
        <taxon>Bacillota</taxon>
        <taxon>Bacilli</taxon>
        <taxon>Bacillales</taxon>
        <taxon>Bacillaceae</taxon>
        <taxon>Bacillus</taxon>
    </lineage>
</organism>
<keyword evidence="5" id="KW-1185">Reference proteome</keyword>
<comment type="pathway">
    <text evidence="2">Carbohydrate biosynthesis; dTDP-L-rhamnose biosynthesis.</text>
</comment>
<dbReference type="Pfam" id="PF04321">
    <property type="entry name" value="RmlD_sub_bind"/>
    <property type="match status" value="1"/>
</dbReference>
<evidence type="ECO:0000313" key="4">
    <source>
        <dbReference type="EMBL" id="MFK9094783.1"/>
    </source>
</evidence>